<evidence type="ECO:0000259" key="1">
    <source>
        <dbReference type="Pfam" id="PF04545"/>
    </source>
</evidence>
<proteinExistence type="predicted"/>
<dbReference type="InterPro" id="IPR007630">
    <property type="entry name" value="RNA_pol_sigma70_r4"/>
</dbReference>
<dbReference type="InterPro" id="IPR013324">
    <property type="entry name" value="RNA_pol_sigma_r3/r4-like"/>
</dbReference>
<name>A0ABT7HMI3_9BACT</name>
<keyword evidence="3" id="KW-1185">Reference proteome</keyword>
<dbReference type="Proteomes" id="UP001173801">
    <property type="component" value="Unassembled WGS sequence"/>
</dbReference>
<evidence type="ECO:0000313" key="3">
    <source>
        <dbReference type="Proteomes" id="UP001173801"/>
    </source>
</evidence>
<reference evidence="2" key="2">
    <citation type="journal article" date="2023" name="Microorganisms">
        <title>Isolation and Genomic Characteristics of Cat-Borne Campylobacter felis sp. nov. and Sheep-Borne Campylobacter ovis sp. nov.</title>
        <authorList>
            <person name="Wang H."/>
            <person name="Li Y."/>
            <person name="Gu Y."/>
            <person name="Zhou G."/>
            <person name="Chen X."/>
            <person name="Zhang X."/>
            <person name="Shao Z."/>
            <person name="Zhang J."/>
            <person name="Zhang M."/>
        </authorList>
    </citation>
    <scope>NUCLEOTIDE SEQUENCE</scope>
    <source>
        <strain evidence="2">PS10</strain>
    </source>
</reference>
<sequence>MTHAAIAKILGLSTERVRQIEKRAIAKLSHPRNKQAWERIREILQEIEDERAKRDSESEVVG</sequence>
<organism evidence="2 3">
    <name type="scientific">Campylobacter gastrosuis</name>
    <dbReference type="NCBI Taxonomy" id="2974576"/>
    <lineage>
        <taxon>Bacteria</taxon>
        <taxon>Pseudomonadati</taxon>
        <taxon>Campylobacterota</taxon>
        <taxon>Epsilonproteobacteria</taxon>
        <taxon>Campylobacterales</taxon>
        <taxon>Campylobacteraceae</taxon>
        <taxon>Campylobacter</taxon>
    </lineage>
</organism>
<comment type="caution">
    <text evidence="2">The sequence shown here is derived from an EMBL/GenBank/DDBJ whole genome shotgun (WGS) entry which is preliminary data.</text>
</comment>
<reference evidence="2" key="1">
    <citation type="submission" date="2022-08" db="EMBL/GenBank/DDBJ databases">
        <authorList>
            <person name="Wang H."/>
        </authorList>
    </citation>
    <scope>NUCLEOTIDE SEQUENCE</scope>
    <source>
        <strain evidence="2">PS10</strain>
    </source>
</reference>
<dbReference type="InterPro" id="IPR036388">
    <property type="entry name" value="WH-like_DNA-bd_sf"/>
</dbReference>
<accession>A0ABT7HMI3</accession>
<dbReference type="EMBL" id="JANURM010000002">
    <property type="protein sequence ID" value="MDL0088140.1"/>
    <property type="molecule type" value="Genomic_DNA"/>
</dbReference>
<evidence type="ECO:0000313" key="2">
    <source>
        <dbReference type="EMBL" id="MDL0088140.1"/>
    </source>
</evidence>
<dbReference type="Gene3D" id="1.10.10.10">
    <property type="entry name" value="Winged helix-like DNA-binding domain superfamily/Winged helix DNA-binding domain"/>
    <property type="match status" value="1"/>
</dbReference>
<dbReference type="Pfam" id="PF04545">
    <property type="entry name" value="Sigma70_r4"/>
    <property type="match status" value="1"/>
</dbReference>
<feature type="domain" description="RNA polymerase sigma-70 region 4" evidence="1">
    <location>
        <begin position="1"/>
        <end position="29"/>
    </location>
</feature>
<protein>
    <submittedName>
        <fullName evidence="2">RNA polymerase subunit sigma-70</fullName>
    </submittedName>
</protein>
<dbReference type="SUPFAM" id="SSF88659">
    <property type="entry name" value="Sigma3 and sigma4 domains of RNA polymerase sigma factors"/>
    <property type="match status" value="1"/>
</dbReference>
<dbReference type="RefSeq" id="WP_284936781.1">
    <property type="nucleotide sequence ID" value="NZ_JANURM010000002.1"/>
</dbReference>
<gene>
    <name evidence="2" type="ORF">NYG85_01950</name>
</gene>